<protein>
    <submittedName>
        <fullName evidence="2">VOC family protein</fullName>
    </submittedName>
</protein>
<organism evidence="2 3">
    <name type="scientific">Virgibacillus kekensis</name>
    <dbReference type="NCBI Taxonomy" id="202261"/>
    <lineage>
        <taxon>Bacteria</taxon>
        <taxon>Bacillati</taxon>
        <taxon>Bacillota</taxon>
        <taxon>Bacilli</taxon>
        <taxon>Bacillales</taxon>
        <taxon>Bacillaceae</taxon>
        <taxon>Virgibacillus</taxon>
    </lineage>
</organism>
<accession>A0ABV9DQ91</accession>
<dbReference type="PANTHER" id="PTHR36437:SF2">
    <property type="entry name" value="GLYOXALASE_BLEOMYCIN RESISTANCE PROTEIN_DIOXYGENASE"/>
    <property type="match status" value="1"/>
</dbReference>
<evidence type="ECO:0000259" key="1">
    <source>
        <dbReference type="PROSITE" id="PS51819"/>
    </source>
</evidence>
<proteinExistence type="predicted"/>
<gene>
    <name evidence="2" type="ORF">ACFO3D_18700</name>
</gene>
<dbReference type="Pfam" id="PF00903">
    <property type="entry name" value="Glyoxalase"/>
    <property type="match status" value="1"/>
</dbReference>
<dbReference type="InterPro" id="IPR029068">
    <property type="entry name" value="Glyas_Bleomycin-R_OHBP_Dase"/>
</dbReference>
<evidence type="ECO:0000313" key="3">
    <source>
        <dbReference type="Proteomes" id="UP001595989"/>
    </source>
</evidence>
<dbReference type="InterPro" id="IPR037523">
    <property type="entry name" value="VOC_core"/>
</dbReference>
<dbReference type="Proteomes" id="UP001595989">
    <property type="component" value="Unassembled WGS sequence"/>
</dbReference>
<name>A0ABV9DQ91_9BACI</name>
<dbReference type="SUPFAM" id="SSF54593">
    <property type="entry name" value="Glyoxalase/Bleomycin resistance protein/Dihydroxybiphenyl dioxygenase"/>
    <property type="match status" value="1"/>
</dbReference>
<comment type="caution">
    <text evidence="2">The sequence shown here is derived from an EMBL/GenBank/DDBJ whole genome shotgun (WGS) entry which is preliminary data.</text>
</comment>
<dbReference type="PROSITE" id="PS51819">
    <property type="entry name" value="VOC"/>
    <property type="match status" value="1"/>
</dbReference>
<dbReference type="EMBL" id="JBHSFU010000015">
    <property type="protein sequence ID" value="MFC4560190.1"/>
    <property type="molecule type" value="Genomic_DNA"/>
</dbReference>
<sequence>MKSPVKNKISSVFIPVRDIEKAKEWYSKILGLNGGEIHFGHLYTAEMQDTGMILDTMPNWRDENGELATFNVPAMMFDTDNIHDSYKFMKKNNVELVTEVQHEHFFVFKDPDGNMLMICQNNN</sequence>
<dbReference type="RefSeq" id="WP_390299845.1">
    <property type="nucleotide sequence ID" value="NZ_JBHSFU010000015.1"/>
</dbReference>
<dbReference type="PANTHER" id="PTHR36437">
    <property type="entry name" value="GLYOXALASE/BLEOMYCIN RESISTANCE PROTEIN/DIOXYGENASE"/>
    <property type="match status" value="1"/>
</dbReference>
<evidence type="ECO:0000313" key="2">
    <source>
        <dbReference type="EMBL" id="MFC4560190.1"/>
    </source>
</evidence>
<keyword evidence="3" id="KW-1185">Reference proteome</keyword>
<dbReference type="Gene3D" id="3.10.180.10">
    <property type="entry name" value="2,3-Dihydroxybiphenyl 1,2-Dioxygenase, domain 1"/>
    <property type="match status" value="1"/>
</dbReference>
<feature type="domain" description="VOC" evidence="1">
    <location>
        <begin position="8"/>
        <end position="121"/>
    </location>
</feature>
<dbReference type="InterPro" id="IPR004360">
    <property type="entry name" value="Glyas_Fos-R_dOase_dom"/>
</dbReference>
<reference evidence="3" key="1">
    <citation type="journal article" date="2019" name="Int. J. Syst. Evol. Microbiol.">
        <title>The Global Catalogue of Microorganisms (GCM) 10K type strain sequencing project: providing services to taxonomists for standard genome sequencing and annotation.</title>
        <authorList>
            <consortium name="The Broad Institute Genomics Platform"/>
            <consortium name="The Broad Institute Genome Sequencing Center for Infectious Disease"/>
            <person name="Wu L."/>
            <person name="Ma J."/>
        </authorList>
    </citation>
    <scope>NUCLEOTIDE SEQUENCE [LARGE SCALE GENOMIC DNA]</scope>
    <source>
        <strain evidence="3">CGMCC 4.7426</strain>
    </source>
</reference>